<dbReference type="CDD" id="cd03457">
    <property type="entry name" value="intradiol_dioxygenase_like"/>
    <property type="match status" value="1"/>
</dbReference>
<gene>
    <name evidence="3" type="ORF">GCM10008939_11660</name>
</gene>
<evidence type="ECO:0000313" key="3">
    <source>
        <dbReference type="EMBL" id="GGJ68799.1"/>
    </source>
</evidence>
<dbReference type="SUPFAM" id="SSF49482">
    <property type="entry name" value="Aromatic compound dioxygenase"/>
    <property type="match status" value="1"/>
</dbReference>
<protein>
    <recommendedName>
        <fullName evidence="2">Intradiol ring-cleavage dioxygenases domain-containing protein</fullName>
    </recommendedName>
</protein>
<feature type="region of interest" description="Disordered" evidence="1">
    <location>
        <begin position="48"/>
        <end position="69"/>
    </location>
</feature>
<dbReference type="InterPro" id="IPR015889">
    <property type="entry name" value="Intradiol_dOase_core"/>
</dbReference>
<dbReference type="Gene3D" id="2.60.130.10">
    <property type="entry name" value="Aromatic compound dioxygenase"/>
    <property type="match status" value="1"/>
</dbReference>
<accession>A0A917PAL9</accession>
<evidence type="ECO:0000313" key="4">
    <source>
        <dbReference type="Proteomes" id="UP000635726"/>
    </source>
</evidence>
<dbReference type="PANTHER" id="PTHR34315:SF1">
    <property type="entry name" value="INTRADIOL RING-CLEAVAGE DIOXYGENASES DOMAIN-CONTAINING PROTEIN-RELATED"/>
    <property type="match status" value="1"/>
</dbReference>
<evidence type="ECO:0000256" key="1">
    <source>
        <dbReference type="SAM" id="MobiDB-lite"/>
    </source>
</evidence>
<organism evidence="3 4">
    <name type="scientific">Deinococcus aquiradiocola</name>
    <dbReference type="NCBI Taxonomy" id="393059"/>
    <lineage>
        <taxon>Bacteria</taxon>
        <taxon>Thermotogati</taxon>
        <taxon>Deinococcota</taxon>
        <taxon>Deinococci</taxon>
        <taxon>Deinococcales</taxon>
        <taxon>Deinococcaceae</taxon>
        <taxon>Deinococcus</taxon>
    </lineage>
</organism>
<dbReference type="Proteomes" id="UP000635726">
    <property type="component" value="Unassembled WGS sequence"/>
</dbReference>
<dbReference type="Pfam" id="PF00775">
    <property type="entry name" value="Dioxygenase_C"/>
    <property type="match status" value="1"/>
</dbReference>
<reference evidence="3" key="2">
    <citation type="submission" date="2020-09" db="EMBL/GenBank/DDBJ databases">
        <authorList>
            <person name="Sun Q."/>
            <person name="Ohkuma M."/>
        </authorList>
    </citation>
    <scope>NUCLEOTIDE SEQUENCE</scope>
    <source>
        <strain evidence="3">JCM 14371</strain>
    </source>
</reference>
<name>A0A917PAL9_9DEIO</name>
<proteinExistence type="predicted"/>
<dbReference type="AlphaFoldDB" id="A0A917PAL9"/>
<comment type="caution">
    <text evidence="3">The sequence shown here is derived from an EMBL/GenBank/DDBJ whole genome shotgun (WGS) entry which is preliminary data.</text>
</comment>
<dbReference type="GO" id="GO:0008199">
    <property type="term" value="F:ferric iron binding"/>
    <property type="evidence" value="ECO:0007669"/>
    <property type="project" value="InterPro"/>
</dbReference>
<dbReference type="InterPro" id="IPR000627">
    <property type="entry name" value="Intradiol_dOase_C"/>
</dbReference>
<keyword evidence="4" id="KW-1185">Reference proteome</keyword>
<dbReference type="GO" id="GO:0016702">
    <property type="term" value="F:oxidoreductase activity, acting on single donors with incorporation of molecular oxygen, incorporation of two atoms of oxygen"/>
    <property type="evidence" value="ECO:0007669"/>
    <property type="project" value="InterPro"/>
</dbReference>
<evidence type="ECO:0000259" key="2">
    <source>
        <dbReference type="Pfam" id="PF00775"/>
    </source>
</evidence>
<feature type="domain" description="Intradiol ring-cleavage dioxygenases" evidence="2">
    <location>
        <begin position="79"/>
        <end position="183"/>
    </location>
</feature>
<reference evidence="3" key="1">
    <citation type="journal article" date="2014" name="Int. J. Syst. Evol. Microbiol.">
        <title>Complete genome sequence of Corynebacterium casei LMG S-19264T (=DSM 44701T), isolated from a smear-ripened cheese.</title>
        <authorList>
            <consortium name="US DOE Joint Genome Institute (JGI-PGF)"/>
            <person name="Walter F."/>
            <person name="Albersmeier A."/>
            <person name="Kalinowski J."/>
            <person name="Ruckert C."/>
        </authorList>
    </citation>
    <scope>NUCLEOTIDE SEQUENCE</scope>
    <source>
        <strain evidence="3">JCM 14371</strain>
    </source>
</reference>
<dbReference type="PANTHER" id="PTHR34315">
    <property type="match status" value="1"/>
</dbReference>
<dbReference type="RefSeq" id="WP_188961350.1">
    <property type="nucleotide sequence ID" value="NZ_BMOE01000003.1"/>
</dbReference>
<dbReference type="EMBL" id="BMOE01000003">
    <property type="protein sequence ID" value="GGJ68799.1"/>
    <property type="molecule type" value="Genomic_DNA"/>
</dbReference>
<feature type="compositionally biased region" description="Low complexity" evidence="1">
    <location>
        <begin position="48"/>
        <end position="58"/>
    </location>
</feature>
<sequence>MNPHPVQAAHEDNDDEMVGQILSRRRALNLLGLGGMALTAGLVGCASSTSGTTTPTTGSGSGTGTTLPSCVVRPALTEGPYWVDERINRSDVRSDTGTGTVSQGVPLSLEFVISKVGTGSCTALSGVMVDIWQCDALGVYSDVSGNGQATTTGRNNLRGYQLTDANGSAKFTTIYPGWYEGRATHVHFRLRVLSSSGGTSQEFVSQVFFDDSVSDTVYSTVSPYTSKGSSRSVRNANDQIYRNGGSQLLLTLSGNAQSGFTASMDVGMNIA</sequence>